<dbReference type="EMBL" id="CAJHIQ010000012">
    <property type="protein sequence ID" value="CAD6492386.1"/>
    <property type="molecule type" value="Genomic_DNA"/>
</dbReference>
<sequence>MSQNKNNSQTNIQLDFISESKLAQMAPMEKIRMVLDEVRSGKIIVLERGLAPDEEAKLIEMTMTEITPDEFSGIEIESYPTEQNTSFLRKILGKTTTKTRLTVIGPADHLKTIKKDRDMITAIVTK</sequence>
<evidence type="ECO:0000313" key="3">
    <source>
        <dbReference type="Proteomes" id="UP000639006"/>
    </source>
</evidence>
<comment type="caution">
    <text evidence="1">The sequence shown here is derived from an EMBL/GenBank/DDBJ whole genome shotgun (WGS) entry which is preliminary data.</text>
</comment>
<dbReference type="Proteomes" id="UP000639006">
    <property type="component" value="Unassembled WGS sequence"/>
</dbReference>
<dbReference type="InterPro" id="IPR012017">
    <property type="entry name" value="OapB-like"/>
</dbReference>
<reference evidence="1" key="1">
    <citation type="submission" date="2020-10" db="EMBL/GenBank/DDBJ databases">
        <authorList>
            <person name="Hahn C.J."/>
            <person name="Laso-Perez R."/>
            <person name="Vulcano F."/>
            <person name="Vaziourakis K.-M."/>
            <person name="Stokke R."/>
            <person name="Steen I.H."/>
            <person name="Teske A."/>
            <person name="Boetius A."/>
            <person name="Liebeke M."/>
            <person name="Amann R."/>
            <person name="Knittel K."/>
        </authorList>
    </citation>
    <scope>NUCLEOTIDE SEQUENCE</scope>
    <source>
        <strain evidence="2">Gfbio:e3339647-f889-4370-9287-4fb5cb688e4c:AG392D22_GoMArc1</strain>
        <strain evidence="1">Gfbio:e3339647-f889-4370-9287-4fb5cb688e4c:AG392M11_GoMArc1</strain>
    </source>
</reference>
<dbReference type="Pfam" id="PF09846">
    <property type="entry name" value="OapB"/>
    <property type="match status" value="1"/>
</dbReference>
<dbReference type="PIRSF" id="PIRSF004977">
    <property type="entry name" value="UCP004977"/>
    <property type="match status" value="1"/>
</dbReference>
<dbReference type="EMBL" id="CAJHIS010000007">
    <property type="protein sequence ID" value="CAD6492764.1"/>
    <property type="molecule type" value="Genomic_DNA"/>
</dbReference>
<protein>
    <recommendedName>
        <fullName evidence="4">DUF2073 domain-containing protein</fullName>
    </recommendedName>
</protein>
<evidence type="ECO:0000313" key="2">
    <source>
        <dbReference type="EMBL" id="CAD6492764.1"/>
    </source>
</evidence>
<gene>
    <name evidence="1" type="ORF">DIAAKJNI_00288</name>
    <name evidence="2" type="ORF">EMLJLAPB_00355</name>
</gene>
<organism evidence="1 3">
    <name type="scientific">Candidatus Argoarchaeum ethanivorans</name>
    <dbReference type="NCBI Taxonomy" id="2608793"/>
    <lineage>
        <taxon>Archaea</taxon>
        <taxon>Methanobacteriati</taxon>
        <taxon>Methanobacteriota</taxon>
        <taxon>Stenosarchaea group</taxon>
        <taxon>Methanomicrobia</taxon>
        <taxon>Methanosarcinales</taxon>
        <taxon>Methanosarcinales incertae sedis</taxon>
        <taxon>GOM Arc I cluster</taxon>
        <taxon>Candidatus Argoarchaeum</taxon>
    </lineage>
</organism>
<proteinExistence type="predicted"/>
<name>A0A811T512_9EURY</name>
<dbReference type="AlphaFoldDB" id="A0A811T512"/>
<evidence type="ECO:0008006" key="4">
    <source>
        <dbReference type="Google" id="ProtNLM"/>
    </source>
</evidence>
<accession>A0A811T512</accession>
<evidence type="ECO:0000313" key="1">
    <source>
        <dbReference type="EMBL" id="CAD6492386.1"/>
    </source>
</evidence>
<dbReference type="Proteomes" id="UP000634805">
    <property type="component" value="Unassembled WGS sequence"/>
</dbReference>